<dbReference type="GO" id="GO:0005737">
    <property type="term" value="C:cytoplasm"/>
    <property type="evidence" value="ECO:0007669"/>
    <property type="project" value="UniProtKB-SubCell"/>
</dbReference>
<name>Q0G6E4_9HYPH</name>
<dbReference type="Pfam" id="PF00132">
    <property type="entry name" value="Hexapep"/>
    <property type="match status" value="1"/>
</dbReference>
<dbReference type="PIRSF" id="PIRSF000456">
    <property type="entry name" value="UDP-GlcNAc_acltr"/>
    <property type="match status" value="1"/>
</dbReference>
<comment type="caution">
    <text evidence="8">The sequence shown here is derived from an EMBL/GenBank/DDBJ whole genome shotgun (WGS) entry which is preliminary data.</text>
</comment>
<dbReference type="HOGENOM" id="CLU_061249_0_0_5"/>
<dbReference type="NCBIfam" id="NF003657">
    <property type="entry name" value="PRK05289.1"/>
    <property type="match status" value="1"/>
</dbReference>
<keyword evidence="4 6" id="KW-0443">Lipid metabolism</keyword>
<comment type="subcellular location">
    <subcellularLocation>
        <location evidence="6">Cytoplasm</location>
    </subcellularLocation>
</comment>
<dbReference type="EMBL" id="AATP01000001">
    <property type="protein sequence ID" value="EAU42770.1"/>
    <property type="molecule type" value="Genomic_DNA"/>
</dbReference>
<evidence type="ECO:0000256" key="6">
    <source>
        <dbReference type="HAMAP-Rule" id="MF_00387"/>
    </source>
</evidence>
<dbReference type="GO" id="GO:0008780">
    <property type="term" value="F:acyl-[acyl-carrier-protein]-UDP-N-acetylglucosamine O-acyltransferase activity"/>
    <property type="evidence" value="ECO:0007669"/>
    <property type="project" value="UniProtKB-UniRule"/>
</dbReference>
<evidence type="ECO:0000313" key="9">
    <source>
        <dbReference type="Proteomes" id="UP000004310"/>
    </source>
</evidence>
<dbReference type="GO" id="GO:0016020">
    <property type="term" value="C:membrane"/>
    <property type="evidence" value="ECO:0007669"/>
    <property type="project" value="GOC"/>
</dbReference>
<dbReference type="Gene3D" id="2.160.10.10">
    <property type="entry name" value="Hexapeptide repeat proteins"/>
    <property type="match status" value="1"/>
</dbReference>
<reference evidence="8 9" key="1">
    <citation type="journal article" date="2010" name="J. Bacteriol.">
        <title>Genome sequence of Fulvimarina pelagi HTCC2506T, a Mn(II)-oxidizing alphaproteobacterium possessing an aerobic anoxygenic photosynthetic gene cluster and Xanthorhodopsin.</title>
        <authorList>
            <person name="Kang I."/>
            <person name="Oh H.M."/>
            <person name="Lim S.I."/>
            <person name="Ferriera S."/>
            <person name="Giovannoni S.J."/>
            <person name="Cho J.C."/>
        </authorList>
    </citation>
    <scope>NUCLEOTIDE SEQUENCE [LARGE SCALE GENOMIC DNA]</scope>
    <source>
        <strain evidence="8 9">HTCC2506</strain>
    </source>
</reference>
<evidence type="ECO:0000256" key="2">
    <source>
        <dbReference type="ARBA" id="ARBA00022556"/>
    </source>
</evidence>
<dbReference type="InterPro" id="IPR029098">
    <property type="entry name" value="Acetyltransf_C"/>
</dbReference>
<evidence type="ECO:0000256" key="4">
    <source>
        <dbReference type="ARBA" id="ARBA00023098"/>
    </source>
</evidence>
<dbReference type="InterPro" id="IPR011004">
    <property type="entry name" value="Trimer_LpxA-like_sf"/>
</dbReference>
<dbReference type="AlphaFoldDB" id="Q0G6E4"/>
<dbReference type="Gene3D" id="1.20.1180.10">
    <property type="entry name" value="Udp N-acetylglucosamine O-acyltransferase, C-terminal domain"/>
    <property type="match status" value="1"/>
</dbReference>
<organism evidence="8 9">
    <name type="scientific">Fulvimarina pelagi HTCC2506</name>
    <dbReference type="NCBI Taxonomy" id="314231"/>
    <lineage>
        <taxon>Bacteria</taxon>
        <taxon>Pseudomonadati</taxon>
        <taxon>Pseudomonadota</taxon>
        <taxon>Alphaproteobacteria</taxon>
        <taxon>Hyphomicrobiales</taxon>
        <taxon>Aurantimonadaceae</taxon>
        <taxon>Fulvimarina</taxon>
    </lineage>
</organism>
<dbReference type="UniPathway" id="UPA00359">
    <property type="reaction ID" value="UER00477"/>
</dbReference>
<keyword evidence="9" id="KW-1185">Reference proteome</keyword>
<dbReference type="InterPro" id="IPR037157">
    <property type="entry name" value="Acetyltransf_C_sf"/>
</dbReference>
<sequence>MSQQTATGETTIHPTAVIEAGAEIGDGCEIGPFCHVGPQVRLGAGSRLRSHVILWGNTQIGENAQIWPFASIGHAPQHLKYRGEDTRLVIGKNALIREHVTMNPGTIQGHSETRIGENCSFFTGAHVAHDCVVGNNVTLINNVMLAGHCTVGDFATVAGGSGIHQFTRVGHHAYIGGLAAVEGDVIPFGMVLGNRAYLSGLNVIGMKRAGFNREAVRNVRRAYRMLFSFDQTFKENLNEVTQEFPEDPLVNDLVGFIRAGGDRSLCTPRHAPGA</sequence>
<proteinExistence type="inferred from homology"/>
<dbReference type="InterPro" id="IPR010137">
    <property type="entry name" value="Lipid_A_LpxA"/>
</dbReference>
<comment type="catalytic activity">
    <reaction evidence="6">
        <text>a (3R)-hydroxyacyl-[ACP] + UDP-N-acetyl-alpha-D-glucosamine = a UDP-3-O-[(3R)-3-hydroxyacyl]-N-acetyl-alpha-D-glucosamine + holo-[ACP]</text>
        <dbReference type="Rhea" id="RHEA:67812"/>
        <dbReference type="Rhea" id="RHEA-COMP:9685"/>
        <dbReference type="Rhea" id="RHEA-COMP:9945"/>
        <dbReference type="ChEBI" id="CHEBI:57705"/>
        <dbReference type="ChEBI" id="CHEBI:64479"/>
        <dbReference type="ChEBI" id="CHEBI:78827"/>
        <dbReference type="ChEBI" id="CHEBI:173225"/>
        <dbReference type="EC" id="2.3.1.129"/>
    </reaction>
</comment>
<keyword evidence="1 6" id="KW-0444">Lipid biosynthesis</keyword>
<dbReference type="EC" id="2.3.1.129" evidence="6"/>
<keyword evidence="5 6" id="KW-0012">Acyltransferase</keyword>
<comment type="pathway">
    <text evidence="6">Glycolipid biosynthesis; lipid IV(A) biosynthesis; lipid IV(A) from (3R)-3-hydroxytetradecanoyl-[acyl-carrier-protein] and UDP-N-acetyl-alpha-D-glucosamine: step 1/6.</text>
</comment>
<dbReference type="HAMAP" id="MF_00387">
    <property type="entry name" value="LpxA"/>
    <property type="match status" value="1"/>
</dbReference>
<accession>Q0G6E4</accession>
<dbReference type="eggNOG" id="COG1043">
    <property type="taxonomic scope" value="Bacteria"/>
</dbReference>
<evidence type="ECO:0000259" key="7">
    <source>
        <dbReference type="Pfam" id="PF13720"/>
    </source>
</evidence>
<dbReference type="RefSeq" id="WP_007066744.1">
    <property type="nucleotide sequence ID" value="NZ_DS022272.1"/>
</dbReference>
<evidence type="ECO:0000313" key="8">
    <source>
        <dbReference type="EMBL" id="EAU42770.1"/>
    </source>
</evidence>
<comment type="subunit">
    <text evidence="6">Homotrimer.</text>
</comment>
<dbReference type="STRING" id="217511.GCA_001463845_00376"/>
<keyword evidence="6" id="KW-0963">Cytoplasm</keyword>
<dbReference type="PANTHER" id="PTHR43480">
    <property type="entry name" value="ACYL-[ACYL-CARRIER-PROTEIN]--UDP-N-ACETYLGLUCOSAMINE O-ACYLTRANSFERASE"/>
    <property type="match status" value="1"/>
</dbReference>
<dbReference type="Proteomes" id="UP000004310">
    <property type="component" value="Unassembled WGS sequence"/>
</dbReference>
<comment type="similarity">
    <text evidence="6">Belongs to the transferase hexapeptide repeat family. LpxA subfamily.</text>
</comment>
<keyword evidence="2 6" id="KW-0441">Lipid A biosynthesis</keyword>
<dbReference type="SUPFAM" id="SSF51161">
    <property type="entry name" value="Trimeric LpxA-like enzymes"/>
    <property type="match status" value="1"/>
</dbReference>
<dbReference type="Pfam" id="PF13720">
    <property type="entry name" value="Acetyltransf_11"/>
    <property type="match status" value="1"/>
</dbReference>
<gene>
    <name evidence="6" type="primary">lpxA</name>
    <name evidence="8" type="ORF">FP2506_08011</name>
</gene>
<protein>
    <recommendedName>
        <fullName evidence="6">Acyl-[acyl-carrier-protein]--UDP-N-acetylglucosamine O-acyltransferase</fullName>
        <shortName evidence="6">UDP-N-acetylglucosamine acyltransferase</shortName>
        <ecNumber evidence="6">2.3.1.129</ecNumber>
    </recommendedName>
</protein>
<dbReference type="GO" id="GO:0009245">
    <property type="term" value="P:lipid A biosynthetic process"/>
    <property type="evidence" value="ECO:0007669"/>
    <property type="project" value="UniProtKB-UniRule"/>
</dbReference>
<evidence type="ECO:0000256" key="3">
    <source>
        <dbReference type="ARBA" id="ARBA00022679"/>
    </source>
</evidence>
<dbReference type="NCBIfam" id="TIGR01852">
    <property type="entry name" value="lipid_A_lpxA"/>
    <property type="match status" value="1"/>
</dbReference>
<dbReference type="CDD" id="cd03351">
    <property type="entry name" value="LbH_UDP-GlcNAc_AT"/>
    <property type="match status" value="1"/>
</dbReference>
<feature type="domain" description="UDP N-acetylglucosamine O-acyltransferase C-terminal" evidence="7">
    <location>
        <begin position="184"/>
        <end position="265"/>
    </location>
</feature>
<evidence type="ECO:0000256" key="5">
    <source>
        <dbReference type="ARBA" id="ARBA00023315"/>
    </source>
</evidence>
<dbReference type="InterPro" id="IPR001451">
    <property type="entry name" value="Hexapep"/>
</dbReference>
<comment type="function">
    <text evidence="6">Involved in the biosynthesis of lipid A, a phosphorylated glycolipid that anchors the lipopolysaccharide to the outer membrane of the cell.</text>
</comment>
<keyword evidence="3 6" id="KW-0808">Transferase</keyword>
<dbReference type="PANTHER" id="PTHR43480:SF1">
    <property type="entry name" value="ACYL-[ACYL-CARRIER-PROTEIN]--UDP-N-ACETYLGLUCOSAMINE O-ACYLTRANSFERASE, MITOCHONDRIAL-RELATED"/>
    <property type="match status" value="1"/>
</dbReference>
<keyword evidence="6" id="KW-0677">Repeat</keyword>
<evidence type="ECO:0000256" key="1">
    <source>
        <dbReference type="ARBA" id="ARBA00022516"/>
    </source>
</evidence>